<evidence type="ECO:0000313" key="2">
    <source>
        <dbReference type="EMBL" id="VFU64984.1"/>
    </source>
</evidence>
<accession>A0A6N2NJ88</accession>
<sequence>MKPPSPLHIPLNSKRKRVFMDPDVIEIPPPPAPIVFRSHSTEQQKNKQAILHEIINVDKDEDAIDVMILDKKNDLKNKGKSIKDNSGGYSQAKDGISSHLFSLSPGEE</sequence>
<gene>
    <name evidence="2" type="ORF">SVIM_LOCUS498385</name>
</gene>
<organism evidence="2">
    <name type="scientific">Salix viminalis</name>
    <name type="common">Common osier</name>
    <name type="synonym">Basket willow</name>
    <dbReference type="NCBI Taxonomy" id="40686"/>
    <lineage>
        <taxon>Eukaryota</taxon>
        <taxon>Viridiplantae</taxon>
        <taxon>Streptophyta</taxon>
        <taxon>Embryophyta</taxon>
        <taxon>Tracheophyta</taxon>
        <taxon>Spermatophyta</taxon>
        <taxon>Magnoliopsida</taxon>
        <taxon>eudicotyledons</taxon>
        <taxon>Gunneridae</taxon>
        <taxon>Pentapetalae</taxon>
        <taxon>rosids</taxon>
        <taxon>fabids</taxon>
        <taxon>Malpighiales</taxon>
        <taxon>Salicaceae</taxon>
        <taxon>Saliceae</taxon>
        <taxon>Salix</taxon>
    </lineage>
</organism>
<reference evidence="2" key="1">
    <citation type="submission" date="2019-03" db="EMBL/GenBank/DDBJ databases">
        <authorList>
            <person name="Mank J."/>
            <person name="Almeida P."/>
        </authorList>
    </citation>
    <scope>NUCLEOTIDE SEQUENCE</scope>
    <source>
        <strain evidence="2">78183</strain>
    </source>
</reference>
<feature type="region of interest" description="Disordered" evidence="1">
    <location>
        <begin position="76"/>
        <end position="108"/>
    </location>
</feature>
<dbReference type="EMBL" id="CAADRP010002263">
    <property type="protein sequence ID" value="VFU64984.1"/>
    <property type="molecule type" value="Genomic_DNA"/>
</dbReference>
<evidence type="ECO:0000256" key="1">
    <source>
        <dbReference type="SAM" id="MobiDB-lite"/>
    </source>
</evidence>
<protein>
    <submittedName>
        <fullName evidence="2">Uncharacterized protein</fullName>
    </submittedName>
</protein>
<dbReference type="AlphaFoldDB" id="A0A6N2NJ88"/>
<name>A0A6N2NJ88_SALVM</name>
<proteinExistence type="predicted"/>